<evidence type="ECO:0000259" key="1">
    <source>
        <dbReference type="PROSITE" id="PS51832"/>
    </source>
</evidence>
<dbReference type="AlphaFoldDB" id="I0IR24"/>
<dbReference type="SMART" id="SM00471">
    <property type="entry name" value="HDc"/>
    <property type="match status" value="1"/>
</dbReference>
<name>I0IR24_LEPFC</name>
<evidence type="ECO:0000313" key="3">
    <source>
        <dbReference type="Proteomes" id="UP000007382"/>
    </source>
</evidence>
<dbReference type="EMBL" id="AP012342">
    <property type="protein sequence ID" value="BAM07723.1"/>
    <property type="molecule type" value="Genomic_DNA"/>
</dbReference>
<dbReference type="CDD" id="cd00077">
    <property type="entry name" value="HDc"/>
    <property type="match status" value="1"/>
</dbReference>
<dbReference type="PATRIC" id="fig|1162668.3.peg.2426"/>
<dbReference type="SUPFAM" id="SSF109604">
    <property type="entry name" value="HD-domain/PDEase-like"/>
    <property type="match status" value="1"/>
</dbReference>
<keyword evidence="2" id="KW-0378">Hydrolase</keyword>
<dbReference type="PANTHER" id="PTHR45228">
    <property type="entry name" value="CYCLIC DI-GMP PHOSPHODIESTERASE TM_0186-RELATED"/>
    <property type="match status" value="1"/>
</dbReference>
<dbReference type="Proteomes" id="UP000007382">
    <property type="component" value="Chromosome"/>
</dbReference>
<dbReference type="HOGENOM" id="CLU_000445_92_3_0"/>
<keyword evidence="3" id="KW-1185">Reference proteome</keyword>
<dbReference type="InterPro" id="IPR052020">
    <property type="entry name" value="Cyclic_di-GMP/3'3'-cGAMP_PDE"/>
</dbReference>
<protein>
    <submittedName>
        <fullName evidence="2">Putative metal dependent phosphohydrolase</fullName>
    </submittedName>
</protein>
<feature type="domain" description="HD-GYP" evidence="1">
    <location>
        <begin position="25"/>
        <end position="220"/>
    </location>
</feature>
<organism evidence="2 3">
    <name type="scientific">Leptospirillum ferrooxidans (strain C2-3)</name>
    <dbReference type="NCBI Taxonomy" id="1162668"/>
    <lineage>
        <taxon>Bacteria</taxon>
        <taxon>Pseudomonadati</taxon>
        <taxon>Nitrospirota</taxon>
        <taxon>Nitrospiria</taxon>
        <taxon>Nitrospirales</taxon>
        <taxon>Nitrospiraceae</taxon>
        <taxon>Leptospirillum</taxon>
    </lineage>
</organism>
<dbReference type="eggNOG" id="COG3437">
    <property type="taxonomic scope" value="Bacteria"/>
</dbReference>
<dbReference type="Pfam" id="PF13487">
    <property type="entry name" value="HD_5"/>
    <property type="match status" value="1"/>
</dbReference>
<dbReference type="InterPro" id="IPR037522">
    <property type="entry name" value="HD_GYP_dom"/>
</dbReference>
<sequence>MVGDKMDLSNKEEPLPPGSSLFEILHRTTLVFLEEMMDQLDRWTYERRFHSYRVSVLALEVGKRMSLPSHRLMTLRAGALLHDIGKVRIDQEILNKPGPLDVVEWKAMKEHPAHGSAILSRIPTLAFAKDVVYQHHERWNGTGYPHGLKESEILIESRIFGVVDSYDAMVSRRSYNIPQSHGEALDEIGQNKRVLFDPDVVDAFLGIPKRFFEQLESLQSHTRFIQDSFDPQEYLALLIPLGQHSEEK</sequence>
<reference evidence="3" key="2">
    <citation type="submission" date="2012-03" db="EMBL/GenBank/DDBJ databases">
        <title>The complete genome sequence of the pioneer microbe on fresh volcanic deposit, Leptospirillum ferrooxidans strain C2-3.</title>
        <authorList>
            <person name="Fujimura R."/>
            <person name="Sato Y."/>
            <person name="Nishizawa T."/>
            <person name="Nanba K."/>
            <person name="Oshima K."/>
            <person name="Hattori M."/>
            <person name="Kamijo T."/>
            <person name="Ohta H."/>
        </authorList>
    </citation>
    <scope>NUCLEOTIDE SEQUENCE [LARGE SCALE GENOMIC DNA]</scope>
    <source>
        <strain evidence="3">C2-3</strain>
    </source>
</reference>
<dbReference type="InterPro" id="IPR003607">
    <property type="entry name" value="HD/PDEase_dom"/>
</dbReference>
<dbReference type="GO" id="GO:0016787">
    <property type="term" value="F:hydrolase activity"/>
    <property type="evidence" value="ECO:0007669"/>
    <property type="project" value="UniProtKB-KW"/>
</dbReference>
<dbReference type="KEGG" id="lfc:LFE_2049"/>
<proteinExistence type="predicted"/>
<dbReference type="PANTHER" id="PTHR45228:SF4">
    <property type="entry name" value="LIPOPROTEIN"/>
    <property type="match status" value="1"/>
</dbReference>
<dbReference type="PROSITE" id="PS51832">
    <property type="entry name" value="HD_GYP"/>
    <property type="match status" value="1"/>
</dbReference>
<reference evidence="2 3" key="1">
    <citation type="journal article" date="2012" name="J. Bacteriol.">
        <title>Complete Genome Sequence of Leptospirillum ferrooxidans Strain C2-3, Isolated from a Fresh Volcanic Ash Deposit on the Island of Miyake, Japan.</title>
        <authorList>
            <person name="Fujimura R."/>
            <person name="Sato Y."/>
            <person name="Nishizawa T."/>
            <person name="Oshima K."/>
            <person name="Kim S.-W."/>
            <person name="Hattori M."/>
            <person name="Kamijo T."/>
            <person name="Ohta H."/>
        </authorList>
    </citation>
    <scope>NUCLEOTIDE SEQUENCE [LARGE SCALE GENOMIC DNA]</scope>
    <source>
        <strain evidence="2 3">C2-3</strain>
    </source>
</reference>
<dbReference type="Gene3D" id="1.10.3210.10">
    <property type="entry name" value="Hypothetical protein af1432"/>
    <property type="match status" value="1"/>
</dbReference>
<gene>
    <name evidence="2" type="ordered locus">LFE_2049</name>
</gene>
<dbReference type="STRING" id="1162668.LFE_2049"/>
<accession>I0IR24</accession>
<evidence type="ECO:0000313" key="2">
    <source>
        <dbReference type="EMBL" id="BAM07723.1"/>
    </source>
</evidence>